<dbReference type="Pfam" id="PF13664">
    <property type="entry name" value="DUF4149"/>
    <property type="match status" value="1"/>
</dbReference>
<dbReference type="EMBL" id="LN885086">
    <property type="protein sequence ID" value="CUQ65694.1"/>
    <property type="molecule type" value="Genomic_DNA"/>
</dbReference>
<protein>
    <recommendedName>
        <fullName evidence="6">TMEM205-like domain-containing protein</fullName>
    </recommendedName>
</protein>
<sequence length="158" mass="17113">MYHALVALHLLAAVAWIGGMLFLSLVLAPLVKNRKAAPEFMALFRSAALRFRVVVWTAIALLLTTGPVLLARRGMMLTNPASWSSVATVKIWLVLLLLVVTVLHDVVLGPQVGRASSIPASSRTAWEKLAVSTARWVPRFSLLLSLVVIVVAVILARS</sequence>
<dbReference type="Proteomes" id="UP000066284">
    <property type="component" value="Chromosome 1"/>
</dbReference>
<comment type="subcellular location">
    <subcellularLocation>
        <location evidence="1">Membrane</location>
    </subcellularLocation>
</comment>
<feature type="transmembrane region" description="Helical" evidence="5">
    <location>
        <begin position="136"/>
        <end position="156"/>
    </location>
</feature>
<dbReference type="OrthoDB" id="5515053at2"/>
<feature type="transmembrane region" description="Helical" evidence="5">
    <location>
        <begin position="51"/>
        <end position="71"/>
    </location>
</feature>
<dbReference type="InterPro" id="IPR025423">
    <property type="entry name" value="TMEM205-like"/>
</dbReference>
<feature type="transmembrane region" description="Helical" evidence="5">
    <location>
        <begin position="6"/>
        <end position="31"/>
    </location>
</feature>
<evidence type="ECO:0000313" key="7">
    <source>
        <dbReference type="EMBL" id="CUQ65694.1"/>
    </source>
</evidence>
<evidence type="ECO:0000259" key="6">
    <source>
        <dbReference type="Pfam" id="PF13664"/>
    </source>
</evidence>
<name>A0A0S4KRB5_9BACT</name>
<proteinExistence type="predicted"/>
<feature type="transmembrane region" description="Helical" evidence="5">
    <location>
        <begin position="91"/>
        <end position="108"/>
    </location>
</feature>
<keyword evidence="3 5" id="KW-1133">Transmembrane helix</keyword>
<evidence type="ECO:0000256" key="3">
    <source>
        <dbReference type="ARBA" id="ARBA00022989"/>
    </source>
</evidence>
<accession>A0A0S4KRB5</accession>
<dbReference type="RefSeq" id="WP_062483240.1">
    <property type="nucleotide sequence ID" value="NZ_LN885086.1"/>
</dbReference>
<feature type="domain" description="TMEM205-like" evidence="6">
    <location>
        <begin position="11"/>
        <end position="113"/>
    </location>
</feature>
<organism evidence="7 8">
    <name type="scientific">Candidatus Nitrospira inopinata</name>
    <dbReference type="NCBI Taxonomy" id="1715989"/>
    <lineage>
        <taxon>Bacteria</taxon>
        <taxon>Pseudomonadati</taxon>
        <taxon>Nitrospirota</taxon>
        <taxon>Nitrospiria</taxon>
        <taxon>Nitrospirales</taxon>
        <taxon>Nitrospiraceae</taxon>
        <taxon>Nitrospira</taxon>
    </lineage>
</organism>
<dbReference type="STRING" id="1715989.NITINOP_0719"/>
<reference evidence="8" key="1">
    <citation type="submission" date="2015-09" db="EMBL/GenBank/DDBJ databases">
        <authorList>
            <person name="Daims H."/>
        </authorList>
    </citation>
    <scope>NUCLEOTIDE SEQUENCE [LARGE SCALE GENOMIC DNA]</scope>
</reference>
<keyword evidence="2 5" id="KW-0812">Transmembrane</keyword>
<dbReference type="KEGG" id="nio:NITINOP_0719"/>
<evidence type="ECO:0000256" key="4">
    <source>
        <dbReference type="ARBA" id="ARBA00023136"/>
    </source>
</evidence>
<dbReference type="GO" id="GO:0016020">
    <property type="term" value="C:membrane"/>
    <property type="evidence" value="ECO:0007669"/>
    <property type="project" value="UniProtKB-SubCell"/>
</dbReference>
<keyword evidence="8" id="KW-1185">Reference proteome</keyword>
<evidence type="ECO:0000256" key="2">
    <source>
        <dbReference type="ARBA" id="ARBA00022692"/>
    </source>
</evidence>
<keyword evidence="4 5" id="KW-0472">Membrane</keyword>
<gene>
    <name evidence="7" type="ORF">NITINOP_0719</name>
</gene>
<evidence type="ECO:0000256" key="5">
    <source>
        <dbReference type="SAM" id="Phobius"/>
    </source>
</evidence>
<evidence type="ECO:0000313" key="8">
    <source>
        <dbReference type="Proteomes" id="UP000066284"/>
    </source>
</evidence>
<evidence type="ECO:0000256" key="1">
    <source>
        <dbReference type="ARBA" id="ARBA00004370"/>
    </source>
</evidence>
<dbReference type="AlphaFoldDB" id="A0A0S4KRB5"/>